<keyword evidence="3" id="KW-1185">Reference proteome</keyword>
<comment type="caution">
    <text evidence="2">The sequence shown here is derived from an EMBL/GenBank/DDBJ whole genome shotgun (WGS) entry which is preliminary data.</text>
</comment>
<protein>
    <recommendedName>
        <fullName evidence="4">Lipoprotein</fullName>
    </recommendedName>
</protein>
<evidence type="ECO:0000313" key="3">
    <source>
        <dbReference type="Proteomes" id="UP000253987"/>
    </source>
</evidence>
<evidence type="ECO:0000313" key="2">
    <source>
        <dbReference type="EMBL" id="PXX92390.1"/>
    </source>
</evidence>
<keyword evidence="1" id="KW-0732">Signal</keyword>
<dbReference type="OrthoDB" id="6364581at2"/>
<sequence length="169" mass="18552">MTTKSLPLLFILAVITGCASTDSQRYAALSSDLADEPEPILVLVSSEQKAAAVYSVTELVDDARSIELFNVYAVAGNEPGKDPLICGNIKSSDPRGGPPRTQPIALSGKRVMLLDEATNWGFVQTGREVTRSHRQRPFVGSWWAQCHPRTFSVLVEQYEQSQRTMKAGR</sequence>
<evidence type="ECO:0008006" key="4">
    <source>
        <dbReference type="Google" id="ProtNLM"/>
    </source>
</evidence>
<accession>A0A2V3ZR74</accession>
<reference evidence="3" key="1">
    <citation type="submission" date="2018-05" db="EMBL/GenBank/DDBJ databases">
        <authorList>
            <person name="Lu D."/>
        </authorList>
    </citation>
    <scope>NUCLEOTIDE SEQUENCE [LARGE SCALE GENOMIC DNA]</scope>
    <source>
        <strain evidence="3">F01</strain>
    </source>
</reference>
<feature type="signal peptide" evidence="1">
    <location>
        <begin position="1"/>
        <end position="19"/>
    </location>
</feature>
<evidence type="ECO:0000256" key="1">
    <source>
        <dbReference type="SAM" id="SignalP"/>
    </source>
</evidence>
<name>A0A2V3ZR74_9GAMM</name>
<dbReference type="Proteomes" id="UP000253987">
    <property type="component" value="Unassembled WGS sequence"/>
</dbReference>
<dbReference type="EMBL" id="QFWX01000002">
    <property type="protein sequence ID" value="PXX92390.1"/>
    <property type="molecule type" value="Genomic_DNA"/>
</dbReference>
<dbReference type="RefSeq" id="WP_114611944.1">
    <property type="nucleotide sequence ID" value="NZ_QFWX01000002.1"/>
</dbReference>
<gene>
    <name evidence="2" type="ORF">DIT71_04095</name>
</gene>
<proteinExistence type="predicted"/>
<dbReference type="PROSITE" id="PS51257">
    <property type="entry name" value="PROKAR_LIPOPROTEIN"/>
    <property type="match status" value="1"/>
</dbReference>
<reference evidence="2 3" key="2">
    <citation type="submission" date="2018-06" db="EMBL/GenBank/DDBJ databases">
        <title>Marinobactersediminissp. nov, a moderately halophilic bacterium isolated from marine solar saltern.</title>
        <authorList>
            <person name="Zhang Y."/>
        </authorList>
    </citation>
    <scope>NUCLEOTIDE SEQUENCE [LARGE SCALE GENOMIC DNA]</scope>
    <source>
        <strain evidence="2 3">F01</strain>
    </source>
</reference>
<feature type="chain" id="PRO_5015990400" description="Lipoprotein" evidence="1">
    <location>
        <begin position="20"/>
        <end position="169"/>
    </location>
</feature>
<dbReference type="AlphaFoldDB" id="A0A2V3ZR74"/>
<organism evidence="2 3">
    <name type="scientific">Marinobacter vulgaris</name>
    <dbReference type="NCBI Taxonomy" id="1928331"/>
    <lineage>
        <taxon>Bacteria</taxon>
        <taxon>Pseudomonadati</taxon>
        <taxon>Pseudomonadota</taxon>
        <taxon>Gammaproteobacteria</taxon>
        <taxon>Pseudomonadales</taxon>
        <taxon>Marinobacteraceae</taxon>
        <taxon>Marinobacter</taxon>
    </lineage>
</organism>